<dbReference type="OrthoDB" id="4515805at2"/>
<dbReference type="HOGENOM" id="CLU_528771_0_0_11"/>
<feature type="compositionally biased region" description="Low complexity" evidence="1">
    <location>
        <begin position="194"/>
        <end position="206"/>
    </location>
</feature>
<dbReference type="eggNOG" id="ENOG5031DVH">
    <property type="taxonomic scope" value="Bacteria"/>
</dbReference>
<feature type="compositionally biased region" description="Low complexity" evidence="1">
    <location>
        <begin position="149"/>
        <end position="160"/>
    </location>
</feature>
<dbReference type="KEGG" id="nno:NONO_c68200"/>
<sequence length="515" mass="53369">MSGELRLDLTGLRERAARLADIADRVQQTHAGLRGCLEQADGSWGDDHMGRAFAEQFTPHADQVVASVQAMVESLRSTASGIAGTANEFAARDADNATRVAGAADDPGSGDRTGTQPEPAAGPAAPADQPGSTARDPVAPEQRSPVYPPGGQQRTGQQPDGRTRPGGTPSLDGAPGADSGRQSQAPWNRSRPDPGSASSAGPGAPGQRTGSVSPASGAGSRPPVSAPADGRNTPGAAGGNSAAGRSDTPWSGQSPRTPGQPRTPGTPGNAERPGNTGTNPRPGSPPRPNAPAGNKGREGDRRERNRRPATDPAIERLARALAERHGVQVTGFDTPGLQLPAVRDFVNAVDRVLTEYPMITLDVVAVAELDDELGPVRWSCEPSGIEGGTRSITLDRRTAQQPDTPAPDVSVATLRAFARAFDAAGGGVARRQAQRVLISEYLRTLPRPRPTLSAVVRGYRDWREESAGNLRAAGEFDVDLMLGAAFADVVQHGEKAGIQARLLHAVLVAAASRPG</sequence>
<feature type="compositionally biased region" description="Low complexity" evidence="1">
    <location>
        <begin position="255"/>
        <end position="281"/>
    </location>
</feature>
<dbReference type="InterPro" id="IPR036689">
    <property type="entry name" value="ESAT-6-like_sf"/>
</dbReference>
<keyword evidence="3" id="KW-1185">Reference proteome</keyword>
<dbReference type="RefSeq" id="WP_025352888.1">
    <property type="nucleotide sequence ID" value="NZ_CP006850.1"/>
</dbReference>
<dbReference type="Proteomes" id="UP000019150">
    <property type="component" value="Chromosome"/>
</dbReference>
<evidence type="ECO:0000313" key="3">
    <source>
        <dbReference type="Proteomes" id="UP000019150"/>
    </source>
</evidence>
<dbReference type="PATRIC" id="fig|1415166.3.peg.7005"/>
<proteinExistence type="predicted"/>
<dbReference type="Gene3D" id="1.10.287.1060">
    <property type="entry name" value="ESAT-6-like"/>
    <property type="match status" value="1"/>
</dbReference>
<dbReference type="SUPFAM" id="SSF140453">
    <property type="entry name" value="EsxAB dimer-like"/>
    <property type="match status" value="1"/>
</dbReference>
<protein>
    <submittedName>
        <fullName evidence="2">Uncharacterized protein</fullName>
    </submittedName>
</protein>
<gene>
    <name evidence="2" type="ORF">NONO_c68200</name>
</gene>
<accession>W5TQR1</accession>
<dbReference type="EMBL" id="CP006850">
    <property type="protein sequence ID" value="AHH21587.1"/>
    <property type="molecule type" value="Genomic_DNA"/>
</dbReference>
<feature type="compositionally biased region" description="Basic and acidic residues" evidence="1">
    <location>
        <begin position="295"/>
        <end position="313"/>
    </location>
</feature>
<feature type="region of interest" description="Disordered" evidence="1">
    <location>
        <begin position="99"/>
        <end position="313"/>
    </location>
</feature>
<feature type="compositionally biased region" description="Low complexity" evidence="1">
    <location>
        <begin position="116"/>
        <end position="131"/>
    </location>
</feature>
<reference evidence="2 3" key="1">
    <citation type="journal article" date="2014" name="Appl. Environ. Microbiol.">
        <title>Insights into the Microbial Degradation of Rubber and Gutta-Percha by Analysis of the Complete Genome of Nocardia nova SH22a.</title>
        <authorList>
            <person name="Luo Q."/>
            <person name="Hiessl S."/>
            <person name="Poehlein A."/>
            <person name="Daniel R."/>
            <person name="Steinbuchel A."/>
        </authorList>
    </citation>
    <scope>NUCLEOTIDE SEQUENCE [LARGE SCALE GENOMIC DNA]</scope>
    <source>
        <strain evidence="2">SH22a</strain>
    </source>
</reference>
<name>W5TQR1_9NOCA</name>
<dbReference type="AlphaFoldDB" id="W5TQR1"/>
<evidence type="ECO:0000313" key="2">
    <source>
        <dbReference type="EMBL" id="AHH21587.1"/>
    </source>
</evidence>
<organism evidence="2 3">
    <name type="scientific">Nocardia nova SH22a</name>
    <dbReference type="NCBI Taxonomy" id="1415166"/>
    <lineage>
        <taxon>Bacteria</taxon>
        <taxon>Bacillati</taxon>
        <taxon>Actinomycetota</taxon>
        <taxon>Actinomycetes</taxon>
        <taxon>Mycobacteriales</taxon>
        <taxon>Nocardiaceae</taxon>
        <taxon>Nocardia</taxon>
    </lineage>
</organism>
<dbReference type="STRING" id="1415166.NONO_c68200"/>
<evidence type="ECO:0000256" key="1">
    <source>
        <dbReference type="SAM" id="MobiDB-lite"/>
    </source>
</evidence>